<dbReference type="Proteomes" id="UP001285354">
    <property type="component" value="Unassembled WGS sequence"/>
</dbReference>
<comment type="caution">
    <text evidence="2">The sequence shown here is derived from an EMBL/GenBank/DDBJ whole genome shotgun (WGS) entry which is preliminary data.</text>
</comment>
<evidence type="ECO:0000313" key="3">
    <source>
        <dbReference type="Proteomes" id="UP001285354"/>
    </source>
</evidence>
<reference evidence="2" key="1">
    <citation type="submission" date="2023-06" db="EMBL/GenBank/DDBJ databases">
        <title>Draft genome of Marssonina rosae.</title>
        <authorList>
            <person name="Cheng Q."/>
        </authorList>
    </citation>
    <scope>NUCLEOTIDE SEQUENCE</scope>
    <source>
        <strain evidence="2">R4</strain>
    </source>
</reference>
<protein>
    <recommendedName>
        <fullName evidence="4">SAM domain-containing protein</fullName>
    </recommendedName>
</protein>
<proteinExistence type="predicted"/>
<dbReference type="EMBL" id="JAUBYV010000012">
    <property type="protein sequence ID" value="KAK2623744.1"/>
    <property type="molecule type" value="Genomic_DNA"/>
</dbReference>
<evidence type="ECO:0008006" key="4">
    <source>
        <dbReference type="Google" id="ProtNLM"/>
    </source>
</evidence>
<evidence type="ECO:0000313" key="2">
    <source>
        <dbReference type="EMBL" id="KAK2623744.1"/>
    </source>
</evidence>
<name>A0AAD9SV93_9HELO</name>
<accession>A0AAD9SV93</accession>
<keyword evidence="3" id="KW-1185">Reference proteome</keyword>
<gene>
    <name evidence="2" type="ORF">QTJ16_006925</name>
</gene>
<feature type="region of interest" description="Disordered" evidence="1">
    <location>
        <begin position="79"/>
        <end position="125"/>
    </location>
</feature>
<dbReference type="Gene3D" id="1.10.150.50">
    <property type="entry name" value="Transcription Factor, Ets-1"/>
    <property type="match status" value="1"/>
</dbReference>
<sequence>MFLGETSLTGPSFTKAMHLPEILELEHELKELRKWTCMLNESQHTAVVVQMIQETSMSQIRVLMDAMVRREAELTRAEPLTAGYSPSSTSSIDSGIWRSPGSVSSTTTRTTDSSNRSISRSPTRIHIPVAHHKYNAPVCQSSYKAIPSPQRKLFPTSLRPRAAITCSSAGRLTTSPSTVARDDEAQTNAQLDLIRLTTGLPLTGRLTLRRRRKVPAYPRDECDPRWLFNWLYELRLHKYLPKLQGLTPQELLELEGKEVVLIERGIASVGARRKLLRSLREAKEQIRESDELRGIEQDAD</sequence>
<dbReference type="AlphaFoldDB" id="A0AAD9SV93"/>
<organism evidence="2 3">
    <name type="scientific">Diplocarpon rosae</name>
    <dbReference type="NCBI Taxonomy" id="946125"/>
    <lineage>
        <taxon>Eukaryota</taxon>
        <taxon>Fungi</taxon>
        <taxon>Dikarya</taxon>
        <taxon>Ascomycota</taxon>
        <taxon>Pezizomycotina</taxon>
        <taxon>Leotiomycetes</taxon>
        <taxon>Helotiales</taxon>
        <taxon>Drepanopezizaceae</taxon>
        <taxon>Diplocarpon</taxon>
    </lineage>
</organism>
<dbReference type="InterPro" id="IPR013761">
    <property type="entry name" value="SAM/pointed_sf"/>
</dbReference>
<evidence type="ECO:0000256" key="1">
    <source>
        <dbReference type="SAM" id="MobiDB-lite"/>
    </source>
</evidence>
<dbReference type="SUPFAM" id="SSF47769">
    <property type="entry name" value="SAM/Pointed domain"/>
    <property type="match status" value="1"/>
</dbReference>
<feature type="compositionally biased region" description="Low complexity" evidence="1">
    <location>
        <begin position="85"/>
        <end position="124"/>
    </location>
</feature>